<name>C3XTK7_BRAFL</name>
<dbReference type="InterPro" id="IPR007110">
    <property type="entry name" value="Ig-like_dom"/>
</dbReference>
<reference evidence="9" key="1">
    <citation type="journal article" date="2008" name="Nature">
        <title>The amphioxus genome and the evolution of the chordate karyotype.</title>
        <authorList>
            <consortium name="US DOE Joint Genome Institute (JGI-PGF)"/>
            <person name="Putnam N.H."/>
            <person name="Butts T."/>
            <person name="Ferrier D.E.K."/>
            <person name="Furlong R.F."/>
            <person name="Hellsten U."/>
            <person name="Kawashima T."/>
            <person name="Robinson-Rechavi M."/>
            <person name="Shoguchi E."/>
            <person name="Terry A."/>
            <person name="Yu J.-K."/>
            <person name="Benito-Gutierrez E.L."/>
            <person name="Dubchak I."/>
            <person name="Garcia-Fernandez J."/>
            <person name="Gibson-Brown J.J."/>
            <person name="Grigoriev I.V."/>
            <person name="Horton A.C."/>
            <person name="de Jong P.J."/>
            <person name="Jurka J."/>
            <person name="Kapitonov V.V."/>
            <person name="Kohara Y."/>
            <person name="Kuroki Y."/>
            <person name="Lindquist E."/>
            <person name="Lucas S."/>
            <person name="Osoegawa K."/>
            <person name="Pennacchio L.A."/>
            <person name="Salamov A.A."/>
            <person name="Satou Y."/>
            <person name="Sauka-Spengler T."/>
            <person name="Schmutz J."/>
            <person name="Shin-I T."/>
            <person name="Toyoda A."/>
            <person name="Bronner-Fraser M."/>
            <person name="Fujiyama A."/>
            <person name="Holland L.Z."/>
            <person name="Holland P.W.H."/>
            <person name="Satoh N."/>
            <person name="Rokhsar D.S."/>
        </authorList>
    </citation>
    <scope>NUCLEOTIDE SEQUENCE [LARGE SCALE GENOMIC DNA]</scope>
    <source>
        <strain evidence="9">S238N-H82</strain>
        <tissue evidence="9">Testes</tissue>
    </source>
</reference>
<evidence type="ECO:0000256" key="2">
    <source>
        <dbReference type="ARBA" id="ARBA00023136"/>
    </source>
</evidence>
<proteinExistence type="predicted"/>
<accession>C3XTK7</accession>
<feature type="transmembrane region" description="Helical" evidence="7">
    <location>
        <begin position="546"/>
        <end position="570"/>
    </location>
</feature>
<organism>
    <name type="scientific">Branchiostoma floridae</name>
    <name type="common">Florida lancelet</name>
    <name type="synonym">Amphioxus</name>
    <dbReference type="NCBI Taxonomy" id="7739"/>
    <lineage>
        <taxon>Eukaryota</taxon>
        <taxon>Metazoa</taxon>
        <taxon>Chordata</taxon>
        <taxon>Cephalochordata</taxon>
        <taxon>Leptocardii</taxon>
        <taxon>Amphioxiformes</taxon>
        <taxon>Branchiostomatidae</taxon>
        <taxon>Branchiostoma</taxon>
    </lineage>
</organism>
<dbReference type="GO" id="GO:0016020">
    <property type="term" value="C:membrane"/>
    <property type="evidence" value="ECO:0007669"/>
    <property type="project" value="UniProtKB-SubCell"/>
</dbReference>
<feature type="region of interest" description="Disordered" evidence="6">
    <location>
        <begin position="651"/>
        <end position="713"/>
    </location>
</feature>
<dbReference type="SMART" id="SM00409">
    <property type="entry name" value="IG"/>
    <property type="match status" value="5"/>
</dbReference>
<dbReference type="SUPFAM" id="SSF48726">
    <property type="entry name" value="Immunoglobulin"/>
    <property type="match status" value="5"/>
</dbReference>
<evidence type="ECO:0000313" key="9">
    <source>
        <dbReference type="EMBL" id="EEN68633.1"/>
    </source>
</evidence>
<evidence type="ECO:0000256" key="6">
    <source>
        <dbReference type="SAM" id="MobiDB-lite"/>
    </source>
</evidence>
<keyword evidence="5" id="KW-0393">Immunoglobulin domain</keyword>
<dbReference type="PROSITE" id="PS50835">
    <property type="entry name" value="IG_LIKE"/>
    <property type="match status" value="5"/>
</dbReference>
<gene>
    <name evidence="9" type="ORF">BRAFLDRAFT_78749</name>
</gene>
<dbReference type="InterPro" id="IPR003598">
    <property type="entry name" value="Ig_sub2"/>
</dbReference>
<feature type="domain" description="Ig-like" evidence="8">
    <location>
        <begin position="265"/>
        <end position="349"/>
    </location>
</feature>
<dbReference type="PANTHER" id="PTHR11640:SF164">
    <property type="entry name" value="MAM DOMAIN-CONTAINING GLYCOSYLPHOSPHATIDYLINOSITOL ANCHOR PROTEIN 1"/>
    <property type="match status" value="1"/>
</dbReference>
<evidence type="ECO:0000256" key="3">
    <source>
        <dbReference type="ARBA" id="ARBA00023157"/>
    </source>
</evidence>
<evidence type="ECO:0000256" key="4">
    <source>
        <dbReference type="ARBA" id="ARBA00023180"/>
    </source>
</evidence>
<dbReference type="InParanoid" id="C3XTK7"/>
<evidence type="ECO:0000259" key="8">
    <source>
        <dbReference type="PROSITE" id="PS50835"/>
    </source>
</evidence>
<dbReference type="InterPro" id="IPR036179">
    <property type="entry name" value="Ig-like_dom_sf"/>
</dbReference>
<keyword evidence="7" id="KW-1133">Transmembrane helix</keyword>
<keyword evidence="3" id="KW-1015">Disulfide bond</keyword>
<dbReference type="InterPro" id="IPR013162">
    <property type="entry name" value="CD80_C2-set"/>
</dbReference>
<protein>
    <recommendedName>
        <fullName evidence="8">Ig-like domain-containing protein</fullName>
    </recommendedName>
</protein>
<feature type="domain" description="Ig-like" evidence="8">
    <location>
        <begin position="168"/>
        <end position="257"/>
    </location>
</feature>
<feature type="domain" description="Ig-like" evidence="8">
    <location>
        <begin position="47"/>
        <end position="162"/>
    </location>
</feature>
<evidence type="ECO:0000256" key="7">
    <source>
        <dbReference type="SAM" id="Phobius"/>
    </source>
</evidence>
<keyword evidence="7" id="KW-0812">Transmembrane</keyword>
<feature type="domain" description="Ig-like" evidence="8">
    <location>
        <begin position="353"/>
        <end position="428"/>
    </location>
</feature>
<feature type="domain" description="Ig-like" evidence="8">
    <location>
        <begin position="439"/>
        <end position="538"/>
    </location>
</feature>
<comment type="subcellular location">
    <subcellularLocation>
        <location evidence="1">Membrane</location>
        <topology evidence="1">Single-pass type I membrane protein</topology>
    </subcellularLocation>
</comment>
<dbReference type="InterPro" id="IPR051275">
    <property type="entry name" value="Cell_adhesion_signaling"/>
</dbReference>
<dbReference type="PANTHER" id="PTHR11640">
    <property type="entry name" value="NEPHRIN"/>
    <property type="match status" value="1"/>
</dbReference>
<sequence length="732" mass="80033">MTPADLHAECPRKSSDVREVKPSRARYVCSMADGIGARLCTSVADGPRLSDLSSSFVDYTTTRSSGASYRVRPQPTAALHGQTAVLRCAFDQISDKEIVIWEGPLAIISYGNNVLHVYDRHRIVGDTARGEYNLEIRETKLEDDGKYKCYTDPMAAADAILTVVVPMPNPPSISGGELTLTAGEQLSLTCRSSGGHPAPRLTWLNGTDPFQSSSVSSDEDKTLELFIPRLTKWDDGTNFTCLADQGFPELAKPKGTSRILRVKYPPLVQVPSPSVHVREGEPASLSCMVDSNPKAEVTWRKVGEALPSLKIIRDHLLQLPKVSRTDGGLYQCEANNGVPPVGLGSVTLQVYYPPVIEATMEDKVTMLYGRDDPSVQCIADGNPKPHIRWRRKDTSLYWDNPLRFHRVRYDVQGTYQCVAASDGFQEVTKDVFIDVVGKPSIQSDASAVEAAEGSTARLHCEILGDPLPGRVTWSWRNKQGVENIVMATDVGLSIIEKPVDDGTSSTLLLKDVGISQEGTYICQASNMFGEARREIRLEVLGSDQPVVALSVSVLMAVLVLVAALCVCWAVRTRRICRKKRKETPALSPTRSMPPIPKSVKRLGHGTNDSGVEDLELQELDGTLKPRPPPRGDKQWASVGLSYSGLAHATTLPPYTTVERHRPDGEDIRSRGGIPEESVLSSDEYISVEAPTPPPKIQRGRWKTRGTPGGASVRNSLHEAENALNEIQQADSI</sequence>
<dbReference type="SMART" id="SM00408">
    <property type="entry name" value="IGc2"/>
    <property type="match status" value="4"/>
</dbReference>
<feature type="compositionally biased region" description="Basic and acidic residues" evidence="6">
    <location>
        <begin position="657"/>
        <end position="669"/>
    </location>
</feature>
<feature type="region of interest" description="Disordered" evidence="6">
    <location>
        <begin position="579"/>
        <end position="610"/>
    </location>
</feature>
<dbReference type="EMBL" id="GG666463">
    <property type="protein sequence ID" value="EEN68633.1"/>
    <property type="molecule type" value="Genomic_DNA"/>
</dbReference>
<dbReference type="InterPro" id="IPR003599">
    <property type="entry name" value="Ig_sub"/>
</dbReference>
<dbReference type="eggNOG" id="KOG3510">
    <property type="taxonomic scope" value="Eukaryota"/>
</dbReference>
<keyword evidence="2 7" id="KW-0472">Membrane</keyword>
<dbReference type="AlphaFoldDB" id="C3XTK7"/>
<keyword evidence="4" id="KW-0325">Glycoprotein</keyword>
<evidence type="ECO:0000256" key="1">
    <source>
        <dbReference type="ARBA" id="ARBA00004479"/>
    </source>
</evidence>
<evidence type="ECO:0000256" key="5">
    <source>
        <dbReference type="ARBA" id="ARBA00023319"/>
    </source>
</evidence>
<dbReference type="InterPro" id="IPR013783">
    <property type="entry name" value="Ig-like_fold"/>
</dbReference>
<dbReference type="Gene3D" id="2.60.40.10">
    <property type="entry name" value="Immunoglobulins"/>
    <property type="match status" value="5"/>
</dbReference>
<dbReference type="Pfam" id="PF13927">
    <property type="entry name" value="Ig_3"/>
    <property type="match status" value="2"/>
</dbReference>
<dbReference type="Pfam" id="PF08205">
    <property type="entry name" value="C2-set_2"/>
    <property type="match status" value="1"/>
</dbReference>